<sequence length="85" mass="9588">MKFKKIFFPIIPPTGKSIYDREMFPYYGEGMTGLKCRIRDIFSLQRLLQTGGGILRAVFEEQPGTGGGFRGDLVYLTDTLETSCL</sequence>
<dbReference type="EMBL" id="WNYA01001110">
    <property type="protein sequence ID" value="KAG8546372.1"/>
    <property type="molecule type" value="Genomic_DNA"/>
</dbReference>
<organism evidence="1 2">
    <name type="scientific">Engystomops pustulosus</name>
    <name type="common">Tungara frog</name>
    <name type="synonym">Physalaemus pustulosus</name>
    <dbReference type="NCBI Taxonomy" id="76066"/>
    <lineage>
        <taxon>Eukaryota</taxon>
        <taxon>Metazoa</taxon>
        <taxon>Chordata</taxon>
        <taxon>Craniata</taxon>
        <taxon>Vertebrata</taxon>
        <taxon>Euteleostomi</taxon>
        <taxon>Amphibia</taxon>
        <taxon>Batrachia</taxon>
        <taxon>Anura</taxon>
        <taxon>Neobatrachia</taxon>
        <taxon>Hyloidea</taxon>
        <taxon>Leptodactylidae</taxon>
        <taxon>Leiuperinae</taxon>
        <taxon>Engystomops</taxon>
    </lineage>
</organism>
<comment type="caution">
    <text evidence="1">The sequence shown here is derived from an EMBL/GenBank/DDBJ whole genome shotgun (WGS) entry which is preliminary data.</text>
</comment>
<proteinExistence type="predicted"/>
<protein>
    <submittedName>
        <fullName evidence="1">Uncharacterized protein</fullName>
    </submittedName>
</protein>
<gene>
    <name evidence="1" type="ORF">GDO81_019065</name>
</gene>
<reference evidence="1" key="1">
    <citation type="thesis" date="2020" institute="ProQuest LLC" country="789 East Eisenhower Parkway, Ann Arbor, MI, USA">
        <title>Comparative Genomics and Chromosome Evolution.</title>
        <authorList>
            <person name="Mudd A.B."/>
        </authorList>
    </citation>
    <scope>NUCLEOTIDE SEQUENCE</scope>
    <source>
        <strain evidence="1">237g6f4</strain>
        <tissue evidence="1">Blood</tissue>
    </source>
</reference>
<keyword evidence="2" id="KW-1185">Reference proteome</keyword>
<accession>A0AAV6ZA13</accession>
<evidence type="ECO:0000313" key="2">
    <source>
        <dbReference type="Proteomes" id="UP000824782"/>
    </source>
</evidence>
<dbReference type="Proteomes" id="UP000824782">
    <property type="component" value="Unassembled WGS sequence"/>
</dbReference>
<evidence type="ECO:0000313" key="1">
    <source>
        <dbReference type="EMBL" id="KAG8546372.1"/>
    </source>
</evidence>
<name>A0AAV6ZA13_ENGPU</name>
<dbReference type="AlphaFoldDB" id="A0AAV6ZA13"/>